<comment type="caution">
    <text evidence="1">The sequence shown here is derived from an EMBL/GenBank/DDBJ whole genome shotgun (WGS) entry which is preliminary data.</text>
</comment>
<name>A0AAV7R6A0_PLEWA</name>
<keyword evidence="2" id="KW-1185">Reference proteome</keyword>
<gene>
    <name evidence="1" type="ORF">NDU88_012600</name>
</gene>
<protein>
    <submittedName>
        <fullName evidence="1">Uncharacterized protein</fullName>
    </submittedName>
</protein>
<sequence length="165" mass="17813">MAAGVIARATKAPFLLTLQFRRHGFWLEEYGSKDDRMCNKDPDPFPTAGQEHMASGCKNMVAGQYGMCNKGPDPAPSAGQEHMVSGWRNMEAGMIVCATKAPILLPLQRAMVNTIGIDIRAHPGNCFASQTNLGHDWTEVPVAPSIFSVSAQPPVGVYQTAQPDD</sequence>
<dbReference type="AlphaFoldDB" id="A0AAV7R6A0"/>
<proteinExistence type="predicted"/>
<dbReference type="EMBL" id="JANPWB010000010">
    <property type="protein sequence ID" value="KAJ1146323.1"/>
    <property type="molecule type" value="Genomic_DNA"/>
</dbReference>
<accession>A0AAV7R6A0</accession>
<reference evidence="1" key="1">
    <citation type="journal article" date="2022" name="bioRxiv">
        <title>Sequencing and chromosome-scale assembly of the giantPleurodeles waltlgenome.</title>
        <authorList>
            <person name="Brown T."/>
            <person name="Elewa A."/>
            <person name="Iarovenko S."/>
            <person name="Subramanian E."/>
            <person name="Araus A.J."/>
            <person name="Petzold A."/>
            <person name="Susuki M."/>
            <person name="Suzuki K.-i.T."/>
            <person name="Hayashi T."/>
            <person name="Toyoda A."/>
            <person name="Oliveira C."/>
            <person name="Osipova E."/>
            <person name="Leigh N.D."/>
            <person name="Simon A."/>
            <person name="Yun M.H."/>
        </authorList>
    </citation>
    <scope>NUCLEOTIDE SEQUENCE</scope>
    <source>
        <strain evidence="1">20211129_DDA</strain>
        <tissue evidence="1">Liver</tissue>
    </source>
</reference>
<evidence type="ECO:0000313" key="2">
    <source>
        <dbReference type="Proteomes" id="UP001066276"/>
    </source>
</evidence>
<organism evidence="1 2">
    <name type="scientific">Pleurodeles waltl</name>
    <name type="common">Iberian ribbed newt</name>
    <dbReference type="NCBI Taxonomy" id="8319"/>
    <lineage>
        <taxon>Eukaryota</taxon>
        <taxon>Metazoa</taxon>
        <taxon>Chordata</taxon>
        <taxon>Craniata</taxon>
        <taxon>Vertebrata</taxon>
        <taxon>Euteleostomi</taxon>
        <taxon>Amphibia</taxon>
        <taxon>Batrachia</taxon>
        <taxon>Caudata</taxon>
        <taxon>Salamandroidea</taxon>
        <taxon>Salamandridae</taxon>
        <taxon>Pleurodelinae</taxon>
        <taxon>Pleurodeles</taxon>
    </lineage>
</organism>
<dbReference type="Proteomes" id="UP001066276">
    <property type="component" value="Chromosome 6"/>
</dbReference>
<evidence type="ECO:0000313" key="1">
    <source>
        <dbReference type="EMBL" id="KAJ1146323.1"/>
    </source>
</evidence>